<sequence length="88" mass="10250">MNDATRKERPRPFKTIRGHLNDSHHNINTGSKDGVLMAITGLGSIHRRCVPSSKWRQVNPHHYCTYRKAISRLLIRRLLIHVLMDEIN</sequence>
<gene>
    <name evidence="2" type="ORF">AVEN_248798_1</name>
</gene>
<evidence type="ECO:0000256" key="1">
    <source>
        <dbReference type="SAM" id="MobiDB-lite"/>
    </source>
</evidence>
<evidence type="ECO:0000313" key="2">
    <source>
        <dbReference type="EMBL" id="GBN87479.1"/>
    </source>
</evidence>
<name>A0A4Y2SJP8_ARAVE</name>
<evidence type="ECO:0000313" key="3">
    <source>
        <dbReference type="Proteomes" id="UP000499080"/>
    </source>
</evidence>
<feature type="compositionally biased region" description="Basic and acidic residues" evidence="1">
    <location>
        <begin position="1"/>
        <end position="11"/>
    </location>
</feature>
<dbReference type="Proteomes" id="UP000499080">
    <property type="component" value="Unassembled WGS sequence"/>
</dbReference>
<comment type="caution">
    <text evidence="2">The sequence shown here is derived from an EMBL/GenBank/DDBJ whole genome shotgun (WGS) entry which is preliminary data.</text>
</comment>
<organism evidence="2 3">
    <name type="scientific">Araneus ventricosus</name>
    <name type="common">Orbweaver spider</name>
    <name type="synonym">Epeira ventricosa</name>
    <dbReference type="NCBI Taxonomy" id="182803"/>
    <lineage>
        <taxon>Eukaryota</taxon>
        <taxon>Metazoa</taxon>
        <taxon>Ecdysozoa</taxon>
        <taxon>Arthropoda</taxon>
        <taxon>Chelicerata</taxon>
        <taxon>Arachnida</taxon>
        <taxon>Araneae</taxon>
        <taxon>Araneomorphae</taxon>
        <taxon>Entelegynae</taxon>
        <taxon>Araneoidea</taxon>
        <taxon>Araneidae</taxon>
        <taxon>Araneus</taxon>
    </lineage>
</organism>
<protein>
    <submittedName>
        <fullName evidence="2">Uncharacterized protein</fullName>
    </submittedName>
</protein>
<dbReference type="EMBL" id="BGPR01021818">
    <property type="protein sequence ID" value="GBN87479.1"/>
    <property type="molecule type" value="Genomic_DNA"/>
</dbReference>
<reference evidence="2 3" key="1">
    <citation type="journal article" date="2019" name="Sci. Rep.">
        <title>Orb-weaving spider Araneus ventricosus genome elucidates the spidroin gene catalogue.</title>
        <authorList>
            <person name="Kono N."/>
            <person name="Nakamura H."/>
            <person name="Ohtoshi R."/>
            <person name="Moran D.A.P."/>
            <person name="Shinohara A."/>
            <person name="Yoshida Y."/>
            <person name="Fujiwara M."/>
            <person name="Mori M."/>
            <person name="Tomita M."/>
            <person name="Arakawa K."/>
        </authorList>
    </citation>
    <scope>NUCLEOTIDE SEQUENCE [LARGE SCALE GENOMIC DNA]</scope>
</reference>
<keyword evidence="3" id="KW-1185">Reference proteome</keyword>
<accession>A0A4Y2SJP8</accession>
<proteinExistence type="predicted"/>
<feature type="region of interest" description="Disordered" evidence="1">
    <location>
        <begin position="1"/>
        <end position="27"/>
    </location>
</feature>
<dbReference type="AlphaFoldDB" id="A0A4Y2SJP8"/>